<keyword evidence="2" id="KW-1185">Reference proteome</keyword>
<organism evidence="1 2">
    <name type="scientific">Citrifermentans bremense</name>
    <dbReference type="NCBI Taxonomy" id="60035"/>
    <lineage>
        <taxon>Bacteria</taxon>
        <taxon>Pseudomonadati</taxon>
        <taxon>Thermodesulfobacteriota</taxon>
        <taxon>Desulfuromonadia</taxon>
        <taxon>Geobacterales</taxon>
        <taxon>Geobacteraceae</taxon>
        <taxon>Citrifermentans</taxon>
    </lineage>
</organism>
<accession>A0A7R7IYN5</accession>
<evidence type="ECO:0000313" key="2">
    <source>
        <dbReference type="Proteomes" id="UP000515472"/>
    </source>
</evidence>
<protein>
    <submittedName>
        <fullName evidence="1">Uncharacterized protein</fullName>
    </submittedName>
</protein>
<sequence>MLFLLYLVRLNKDPARTARRRAKPVGPLYPLCLAADRGMTGTDAETCGRTTWRDR</sequence>
<name>A0A7R7IYN5_9BACT</name>
<dbReference type="EMBL" id="AP023213">
    <property type="protein sequence ID" value="BCO11369.1"/>
    <property type="molecule type" value="Genomic_DNA"/>
</dbReference>
<dbReference type="Proteomes" id="UP000515472">
    <property type="component" value="Chromosome"/>
</dbReference>
<proteinExistence type="predicted"/>
<reference evidence="1 2" key="1">
    <citation type="submission" date="2020-06" db="EMBL/GenBank/DDBJ databases">
        <title>Interaction of electrochemicaly active bacteria, Geobacter bremensis R4 on different carbon anode.</title>
        <authorList>
            <person name="Meng L."/>
            <person name="Yoshida N."/>
        </authorList>
    </citation>
    <scope>NUCLEOTIDE SEQUENCE [LARGE SCALE GENOMIC DNA]</scope>
    <source>
        <strain evidence="1 2">R4</strain>
    </source>
</reference>
<evidence type="ECO:0000313" key="1">
    <source>
        <dbReference type="EMBL" id="BCO11369.1"/>
    </source>
</evidence>
<gene>
    <name evidence="1" type="ORF">GEOBRER4_n1954</name>
</gene>
<dbReference type="AlphaFoldDB" id="A0A7R7IYN5"/>